<comment type="caution">
    <text evidence="6">The sequence shown here is derived from an EMBL/GenBank/DDBJ whole genome shotgun (WGS) entry which is preliminary data.</text>
</comment>
<comment type="cofactor">
    <cofactor evidence="5">
        <name>pyridoxal 5'-phosphate</name>
        <dbReference type="ChEBI" id="CHEBI:597326"/>
    </cofactor>
    <text evidence="5">Binds 1 pyridoxal phosphate per subunit.</text>
</comment>
<evidence type="ECO:0000256" key="1">
    <source>
        <dbReference type="ARBA" id="ARBA00022576"/>
    </source>
</evidence>
<keyword evidence="3 5" id="KW-0808">Transferase</keyword>
<dbReference type="InterPro" id="IPR049704">
    <property type="entry name" value="Aminotrans_3_PPA_site"/>
</dbReference>
<dbReference type="GO" id="GO:0003992">
    <property type="term" value="F:N2-acetyl-L-ornithine:2-oxoglutarate 5-aminotransferase activity"/>
    <property type="evidence" value="ECO:0007669"/>
    <property type="project" value="UniProtKB-UniRule"/>
</dbReference>
<evidence type="ECO:0000256" key="4">
    <source>
        <dbReference type="ARBA" id="ARBA00022898"/>
    </source>
</evidence>
<reference evidence="6 7" key="1">
    <citation type="submission" date="2019-04" db="EMBL/GenBank/DDBJ databases">
        <authorList>
            <person name="Poehlein A."/>
            <person name="Bengelsdorf F.R."/>
            <person name="Duerre P."/>
            <person name="Daniel R."/>
        </authorList>
    </citation>
    <scope>NUCLEOTIDE SEQUENCE [LARGE SCALE GENOMIC DNA]</scope>
    <source>
        <strain evidence="6 7">BS-1</strain>
    </source>
</reference>
<evidence type="ECO:0000256" key="5">
    <source>
        <dbReference type="HAMAP-Rule" id="MF_01107"/>
    </source>
</evidence>
<name>A0A4Z0YF33_9FIRM</name>
<feature type="binding site" evidence="5">
    <location>
        <begin position="222"/>
        <end position="225"/>
    </location>
    <ligand>
        <name>pyridoxal 5'-phosphate</name>
        <dbReference type="ChEBI" id="CHEBI:597326"/>
    </ligand>
</feature>
<keyword evidence="1 5" id="KW-0032">Aminotransferase</keyword>
<evidence type="ECO:0000313" key="7">
    <source>
        <dbReference type="Proteomes" id="UP000297714"/>
    </source>
</evidence>
<feature type="binding site" evidence="5">
    <location>
        <position position="280"/>
    </location>
    <ligand>
        <name>pyridoxal 5'-phosphate</name>
        <dbReference type="ChEBI" id="CHEBI:597326"/>
    </ligand>
</feature>
<keyword evidence="5" id="KW-0055">Arginine biosynthesis</keyword>
<evidence type="ECO:0000256" key="3">
    <source>
        <dbReference type="ARBA" id="ARBA00022679"/>
    </source>
</evidence>
<accession>A0A4Z0YF33</accession>
<organism evidence="6 7">
    <name type="scientific">Caproiciproducens galactitolivorans</name>
    <dbReference type="NCBI Taxonomy" id="642589"/>
    <lineage>
        <taxon>Bacteria</taxon>
        <taxon>Bacillati</taxon>
        <taxon>Bacillota</taxon>
        <taxon>Clostridia</taxon>
        <taxon>Eubacteriales</taxon>
        <taxon>Acutalibacteraceae</taxon>
        <taxon>Caproiciproducens</taxon>
    </lineage>
</organism>
<feature type="binding site" evidence="5">
    <location>
        <position position="138"/>
    </location>
    <ligand>
        <name>pyridoxal 5'-phosphate</name>
        <dbReference type="ChEBI" id="CHEBI:597326"/>
    </ligand>
</feature>
<dbReference type="SUPFAM" id="SSF53383">
    <property type="entry name" value="PLP-dependent transferases"/>
    <property type="match status" value="1"/>
</dbReference>
<dbReference type="GO" id="GO:0042802">
    <property type="term" value="F:identical protein binding"/>
    <property type="evidence" value="ECO:0007669"/>
    <property type="project" value="TreeGrafter"/>
</dbReference>
<gene>
    <name evidence="5 6" type="primary">argD</name>
    <name evidence="6" type="ORF">CAGA_15520</name>
</gene>
<comment type="catalytic activity">
    <reaction evidence="5">
        <text>N(2)-acetyl-L-ornithine + 2-oxoglutarate = N-acetyl-L-glutamate 5-semialdehyde + L-glutamate</text>
        <dbReference type="Rhea" id="RHEA:18049"/>
        <dbReference type="ChEBI" id="CHEBI:16810"/>
        <dbReference type="ChEBI" id="CHEBI:29123"/>
        <dbReference type="ChEBI" id="CHEBI:29985"/>
        <dbReference type="ChEBI" id="CHEBI:57805"/>
        <dbReference type="EC" id="2.6.1.11"/>
    </reaction>
</comment>
<dbReference type="EC" id="2.6.1.11" evidence="5"/>
<dbReference type="NCBIfam" id="NF002325">
    <property type="entry name" value="PRK01278.1"/>
    <property type="match status" value="1"/>
</dbReference>
<comment type="subunit">
    <text evidence="5">Homodimer.</text>
</comment>
<dbReference type="InterPro" id="IPR015424">
    <property type="entry name" value="PyrdxlP-dep_Trfase"/>
</dbReference>
<dbReference type="UniPathway" id="UPA00068">
    <property type="reaction ID" value="UER00109"/>
</dbReference>
<dbReference type="InterPro" id="IPR004636">
    <property type="entry name" value="AcOrn/SuccOrn_fam"/>
</dbReference>
<dbReference type="PANTHER" id="PTHR11986:SF79">
    <property type="entry name" value="ACETYLORNITHINE AMINOTRANSFERASE, MITOCHONDRIAL"/>
    <property type="match status" value="1"/>
</dbReference>
<feature type="modified residue" description="N6-(pyridoxal phosphate)lysine" evidence="5">
    <location>
        <position position="251"/>
    </location>
</feature>
<keyword evidence="5" id="KW-0963">Cytoplasm</keyword>
<comment type="miscellaneous">
    <text evidence="5">May also have succinyldiaminopimelate aminotransferase activity, thus carrying out the corresponding step in lysine biosynthesis.</text>
</comment>
<evidence type="ECO:0000313" key="6">
    <source>
        <dbReference type="EMBL" id="TGJ76346.1"/>
    </source>
</evidence>
<dbReference type="Gene3D" id="3.40.640.10">
    <property type="entry name" value="Type I PLP-dependent aspartate aminotransferase-like (Major domain)"/>
    <property type="match status" value="1"/>
</dbReference>
<dbReference type="InterPro" id="IPR015421">
    <property type="entry name" value="PyrdxlP-dep_Trfase_major"/>
</dbReference>
<feature type="binding site" evidence="5">
    <location>
        <begin position="105"/>
        <end position="106"/>
    </location>
    <ligand>
        <name>pyridoxal 5'-phosphate</name>
        <dbReference type="ChEBI" id="CHEBI:597326"/>
    </ligand>
</feature>
<evidence type="ECO:0000256" key="2">
    <source>
        <dbReference type="ARBA" id="ARBA00022605"/>
    </source>
</evidence>
<dbReference type="GO" id="GO:0030170">
    <property type="term" value="F:pyridoxal phosphate binding"/>
    <property type="evidence" value="ECO:0007669"/>
    <property type="project" value="InterPro"/>
</dbReference>
<dbReference type="CDD" id="cd00610">
    <property type="entry name" value="OAT_like"/>
    <property type="match status" value="1"/>
</dbReference>
<dbReference type="Gene3D" id="3.90.1150.10">
    <property type="entry name" value="Aspartate Aminotransferase, domain 1"/>
    <property type="match status" value="1"/>
</dbReference>
<dbReference type="NCBIfam" id="TIGR00707">
    <property type="entry name" value="argD"/>
    <property type="match status" value="1"/>
</dbReference>
<proteinExistence type="inferred from homology"/>
<feature type="binding site" evidence="5">
    <location>
        <position position="279"/>
    </location>
    <ligand>
        <name>N(2)-acetyl-L-ornithine</name>
        <dbReference type="ChEBI" id="CHEBI:57805"/>
    </ligand>
</feature>
<comment type="similarity">
    <text evidence="5">Belongs to the class-III pyridoxal-phosphate-dependent aminotransferase family. ArgD subfamily.</text>
</comment>
<keyword evidence="2 5" id="KW-0028">Amino-acid biosynthesis</keyword>
<dbReference type="RefSeq" id="WP_135659497.1">
    <property type="nucleotide sequence ID" value="NZ_SRMQ01000006.1"/>
</dbReference>
<keyword evidence="4 5" id="KW-0663">Pyridoxal phosphate</keyword>
<dbReference type="GO" id="GO:0006526">
    <property type="term" value="P:L-arginine biosynthetic process"/>
    <property type="evidence" value="ECO:0007669"/>
    <property type="project" value="UniProtKB-UniRule"/>
</dbReference>
<dbReference type="FunFam" id="3.40.640.10:FF:000004">
    <property type="entry name" value="Acetylornithine aminotransferase"/>
    <property type="match status" value="1"/>
</dbReference>
<dbReference type="PIRSF" id="PIRSF000521">
    <property type="entry name" value="Transaminase_4ab_Lys_Orn"/>
    <property type="match status" value="1"/>
</dbReference>
<dbReference type="PANTHER" id="PTHR11986">
    <property type="entry name" value="AMINOTRANSFERASE CLASS III"/>
    <property type="match status" value="1"/>
</dbReference>
<keyword evidence="7" id="KW-1185">Reference proteome</keyword>
<dbReference type="GO" id="GO:0005737">
    <property type="term" value="C:cytoplasm"/>
    <property type="evidence" value="ECO:0007669"/>
    <property type="project" value="UniProtKB-SubCell"/>
</dbReference>
<protein>
    <recommendedName>
        <fullName evidence="5">Acetylornithine aminotransferase</fullName>
        <shortName evidence="5">ACOAT</shortName>
        <ecNumber evidence="5">2.6.1.11</ecNumber>
    </recommendedName>
</protein>
<dbReference type="PROSITE" id="PS00600">
    <property type="entry name" value="AA_TRANSFER_CLASS_3"/>
    <property type="match status" value="1"/>
</dbReference>
<dbReference type="Proteomes" id="UP000297714">
    <property type="component" value="Unassembled WGS sequence"/>
</dbReference>
<dbReference type="EMBL" id="SRMQ01000006">
    <property type="protein sequence ID" value="TGJ76346.1"/>
    <property type="molecule type" value="Genomic_DNA"/>
</dbReference>
<dbReference type="InterPro" id="IPR005814">
    <property type="entry name" value="Aminotrans_3"/>
</dbReference>
<comment type="subcellular location">
    <subcellularLocation>
        <location evidence="5">Cytoplasm</location>
    </subcellularLocation>
</comment>
<sequence length="389" mass="42105">MTFEGIKEQTEQSIMHTYGRFPVALVCGHGAKAVDSEGKEYIDFTSGIGVNSLGYCDEIWVKAVTEQAAKLQHTSNLYYSPVQGRLAEMLCKRTGFSRVFFANSGAEANECAVKLARKYGTDTYGENHNHIVTLKNSFHGRTVTTLAATGQEGFHQYFTPFTPGFSYADPEMGSIREAVNGDTCAIMMEMIQGEGGVVPLDPGFVNELSAFCRERDILLLVDEVQTGIGRTGELFCYQNYGIHPDVVTSAKGLGGGLPIGACLCSERLKDVLGPGTHGSTFGGNPVACAGALAVLDRVAQEGFLEEVRRKGEYLKKKLSVMEEIESVRGIGLMLGAKLKKGTAKEAAQKCAENGLLVLTAKELLRFLPPLTIDYPEIDAGLYILSKTIQ</sequence>
<dbReference type="OrthoDB" id="9807885at2"/>
<dbReference type="AlphaFoldDB" id="A0A4Z0YF33"/>
<dbReference type="InterPro" id="IPR050103">
    <property type="entry name" value="Class-III_PLP-dep_AT"/>
</dbReference>
<dbReference type="Pfam" id="PF00202">
    <property type="entry name" value="Aminotran_3"/>
    <property type="match status" value="1"/>
</dbReference>
<feature type="binding site" evidence="5">
    <location>
        <position position="141"/>
    </location>
    <ligand>
        <name>N(2)-acetyl-L-ornithine</name>
        <dbReference type="ChEBI" id="CHEBI:57805"/>
    </ligand>
</feature>
<comment type="pathway">
    <text evidence="5">Amino-acid biosynthesis; L-arginine biosynthesis; N(2)-acetyl-L-ornithine from L-glutamate: step 4/4.</text>
</comment>
<dbReference type="HAMAP" id="MF_01107">
    <property type="entry name" value="ArgD_aminotrans_3"/>
    <property type="match status" value="1"/>
</dbReference>
<dbReference type="InterPro" id="IPR015422">
    <property type="entry name" value="PyrdxlP-dep_Trfase_small"/>
</dbReference>